<protein>
    <submittedName>
        <fullName evidence="1">Uncharacterized protein</fullName>
    </submittedName>
</protein>
<organism evidence="1 2">
    <name type="scientific">Saccharothrix espanaensis (strain ATCC 51144 / DSM 44229 / JCM 9112 / NBRC 15066 / NRRL 15764)</name>
    <dbReference type="NCBI Taxonomy" id="1179773"/>
    <lineage>
        <taxon>Bacteria</taxon>
        <taxon>Bacillati</taxon>
        <taxon>Actinomycetota</taxon>
        <taxon>Actinomycetes</taxon>
        <taxon>Pseudonocardiales</taxon>
        <taxon>Pseudonocardiaceae</taxon>
        <taxon>Saccharothrix</taxon>
    </lineage>
</organism>
<dbReference type="EMBL" id="HE804045">
    <property type="protein sequence ID" value="CCH29277.1"/>
    <property type="molecule type" value="Genomic_DNA"/>
</dbReference>
<evidence type="ECO:0000313" key="1">
    <source>
        <dbReference type="EMBL" id="CCH29277.1"/>
    </source>
</evidence>
<name>K0JUT3_SACES</name>
<dbReference type="Proteomes" id="UP000006281">
    <property type="component" value="Chromosome"/>
</dbReference>
<dbReference type="RefSeq" id="WP_015099390.1">
    <property type="nucleotide sequence ID" value="NC_019673.1"/>
</dbReference>
<accession>K0JUT3</accession>
<dbReference type="STRING" id="1179773.BN6_19580"/>
<dbReference type="HOGENOM" id="CLU_3204924_0_0_11"/>
<dbReference type="KEGG" id="sesp:BN6_19580"/>
<reference evidence="1 2" key="1">
    <citation type="journal article" date="2012" name="BMC Genomics">
        <title>Complete genome sequence of Saccharothrix espanaensis DSM 44229T and comparison to the other completely sequenced Pseudonocardiaceae.</title>
        <authorList>
            <person name="Strobel T."/>
            <person name="Al-Dilaimi A."/>
            <person name="Blom J."/>
            <person name="Gessner A."/>
            <person name="Kalinowski J."/>
            <person name="Luzhetska M."/>
            <person name="Puhler A."/>
            <person name="Szczepanowski R."/>
            <person name="Bechthold A."/>
            <person name="Ruckert C."/>
        </authorList>
    </citation>
    <scope>NUCLEOTIDE SEQUENCE [LARGE SCALE GENOMIC DNA]</scope>
    <source>
        <strain evidence="2">ATCC 51144 / DSM 44229 / JCM 9112 / NBRC 15066 / NRRL 15764</strain>
    </source>
</reference>
<gene>
    <name evidence="1" type="ordered locus">BN6_19580</name>
</gene>
<proteinExistence type="predicted"/>
<dbReference type="PATRIC" id="fig|1179773.3.peg.1966"/>
<sequence length="45" mass="4763">MLDAVETDLLSGLLAESTAGLAGVSFQPEWVEDELPVPGEPHGRE</sequence>
<evidence type="ECO:0000313" key="2">
    <source>
        <dbReference type="Proteomes" id="UP000006281"/>
    </source>
</evidence>
<dbReference type="AlphaFoldDB" id="K0JUT3"/>
<keyword evidence="2" id="KW-1185">Reference proteome</keyword>